<accession>A0ABD2CQC5</accession>
<protein>
    <submittedName>
        <fullName evidence="1">Head-specific guanylate cyclase</fullName>
    </submittedName>
</protein>
<dbReference type="AlphaFoldDB" id="A0ABD2CQC5"/>
<gene>
    <name evidence="1" type="ORF">V1477_005279</name>
</gene>
<evidence type="ECO:0000313" key="2">
    <source>
        <dbReference type="Proteomes" id="UP001607303"/>
    </source>
</evidence>
<dbReference type="Proteomes" id="UP001607303">
    <property type="component" value="Unassembled WGS sequence"/>
</dbReference>
<organism evidence="1 2">
    <name type="scientific">Vespula maculifrons</name>
    <name type="common">Eastern yellow jacket</name>
    <name type="synonym">Wasp</name>
    <dbReference type="NCBI Taxonomy" id="7453"/>
    <lineage>
        <taxon>Eukaryota</taxon>
        <taxon>Metazoa</taxon>
        <taxon>Ecdysozoa</taxon>
        <taxon>Arthropoda</taxon>
        <taxon>Hexapoda</taxon>
        <taxon>Insecta</taxon>
        <taxon>Pterygota</taxon>
        <taxon>Neoptera</taxon>
        <taxon>Endopterygota</taxon>
        <taxon>Hymenoptera</taxon>
        <taxon>Apocrita</taxon>
        <taxon>Aculeata</taxon>
        <taxon>Vespoidea</taxon>
        <taxon>Vespidae</taxon>
        <taxon>Vespinae</taxon>
        <taxon>Vespula</taxon>
    </lineage>
</organism>
<dbReference type="EMBL" id="JAYRBN010000037">
    <property type="protein sequence ID" value="KAL2746909.1"/>
    <property type="molecule type" value="Genomic_DNA"/>
</dbReference>
<name>A0ABD2CQC5_VESMC</name>
<comment type="caution">
    <text evidence="1">The sequence shown here is derived from an EMBL/GenBank/DDBJ whole genome shotgun (WGS) entry which is preliminary data.</text>
</comment>
<proteinExistence type="predicted"/>
<evidence type="ECO:0000313" key="1">
    <source>
        <dbReference type="EMBL" id="KAL2746909.1"/>
    </source>
</evidence>
<keyword evidence="2" id="KW-1185">Reference proteome</keyword>
<reference evidence="1 2" key="1">
    <citation type="journal article" date="2024" name="Ann. Entomol. Soc. Am.">
        <title>Genomic analyses of the southern and eastern yellowjacket wasps (Hymenoptera: Vespidae) reveal evolutionary signatures of social life.</title>
        <authorList>
            <person name="Catto M.A."/>
            <person name="Caine P.B."/>
            <person name="Orr S.E."/>
            <person name="Hunt B.G."/>
            <person name="Goodisman M.A.D."/>
        </authorList>
    </citation>
    <scope>NUCLEOTIDE SEQUENCE [LARGE SCALE GENOMIC DNA]</scope>
    <source>
        <strain evidence="1">232</strain>
        <tissue evidence="1">Head and thorax</tissue>
    </source>
</reference>
<sequence>MKNEVIAVALQALLNKSEVSLPSSTSLDKLLYNVDAEENYNLLEDIYETLNYDCGSIGRIESRYSIKH</sequence>